<accession>A0A0E0IW87</accession>
<keyword evidence="3" id="KW-1185">Reference proteome</keyword>
<sequence length="222" mass="23408">MAAVARMAAAVVPLNRRPIRGPAIHSRPRSSPCTSAPGTSGAGMRSCGGAPGRCAAMSGLTSNRWGPGSPASSLCAAAPNLAQLRRSTAHLVTRACATSRTRVVVVTFTTFPSSLKRYSTDPVLVRPDDHARWEQGAEVVAATVVVVLVEYDHAEMYYVGAPSESMDGLAPAAMSEALLVFASGRSIGGAGPGRRPHLRRGESREFAWIYDYEDAPMSAPVW</sequence>
<reference evidence="2" key="2">
    <citation type="submission" date="2018-04" db="EMBL/GenBank/DDBJ databases">
        <title>OnivRS2 (Oryza nivara Reference Sequence Version 2).</title>
        <authorList>
            <person name="Zhang J."/>
            <person name="Kudrna D."/>
            <person name="Lee S."/>
            <person name="Talag J."/>
            <person name="Rajasekar S."/>
            <person name="Welchert J."/>
            <person name="Hsing Y.-I."/>
            <person name="Wing R.A."/>
        </authorList>
    </citation>
    <scope>NUCLEOTIDE SEQUENCE [LARGE SCALE GENOMIC DNA]</scope>
</reference>
<dbReference type="Proteomes" id="UP000006591">
    <property type="component" value="Chromosome 10"/>
</dbReference>
<name>A0A0E0IW87_ORYNI</name>
<dbReference type="HOGENOM" id="CLU_088076_0_0_1"/>
<organism evidence="2">
    <name type="scientific">Oryza nivara</name>
    <name type="common">Indian wild rice</name>
    <name type="synonym">Oryza sativa f. spontanea</name>
    <dbReference type="NCBI Taxonomy" id="4536"/>
    <lineage>
        <taxon>Eukaryota</taxon>
        <taxon>Viridiplantae</taxon>
        <taxon>Streptophyta</taxon>
        <taxon>Embryophyta</taxon>
        <taxon>Tracheophyta</taxon>
        <taxon>Spermatophyta</taxon>
        <taxon>Magnoliopsida</taxon>
        <taxon>Liliopsida</taxon>
        <taxon>Poales</taxon>
        <taxon>Poaceae</taxon>
        <taxon>BOP clade</taxon>
        <taxon>Oryzoideae</taxon>
        <taxon>Oryzeae</taxon>
        <taxon>Oryzinae</taxon>
        <taxon>Oryza</taxon>
    </lineage>
</organism>
<evidence type="ECO:0000313" key="2">
    <source>
        <dbReference type="EnsemblPlants" id="ONIVA10G20410.1"/>
    </source>
</evidence>
<dbReference type="OMA" id="YEDAPMS"/>
<proteinExistence type="predicted"/>
<dbReference type="AlphaFoldDB" id="A0A0E0IW87"/>
<feature type="compositionally biased region" description="Polar residues" evidence="1">
    <location>
        <begin position="29"/>
        <end position="38"/>
    </location>
</feature>
<dbReference type="Gramene" id="ONIVA10G20410.1">
    <property type="protein sequence ID" value="ONIVA10G20410.1"/>
    <property type="gene ID" value="ONIVA10G20410"/>
</dbReference>
<dbReference type="EnsemblPlants" id="ONIVA10G20410.1">
    <property type="protein sequence ID" value="ONIVA10G20410.1"/>
    <property type="gene ID" value="ONIVA10G20410"/>
</dbReference>
<evidence type="ECO:0000313" key="3">
    <source>
        <dbReference type="Proteomes" id="UP000006591"/>
    </source>
</evidence>
<protein>
    <submittedName>
        <fullName evidence="2">Uncharacterized protein</fullName>
    </submittedName>
</protein>
<evidence type="ECO:0000256" key="1">
    <source>
        <dbReference type="SAM" id="MobiDB-lite"/>
    </source>
</evidence>
<feature type="region of interest" description="Disordered" evidence="1">
    <location>
        <begin position="19"/>
        <end position="45"/>
    </location>
</feature>
<reference evidence="2" key="1">
    <citation type="submission" date="2015-04" db="UniProtKB">
        <authorList>
            <consortium name="EnsemblPlants"/>
        </authorList>
    </citation>
    <scope>IDENTIFICATION</scope>
    <source>
        <strain evidence="2">SL10</strain>
    </source>
</reference>